<dbReference type="EMBL" id="HBGU01041599">
    <property type="protein sequence ID" value="CAD9471376.1"/>
    <property type="molecule type" value="Transcribed_RNA"/>
</dbReference>
<accession>A0A7S2GU76</accession>
<feature type="compositionally biased region" description="Polar residues" evidence="1">
    <location>
        <begin position="162"/>
        <end position="178"/>
    </location>
</feature>
<dbReference type="AlphaFoldDB" id="A0A7S2GU76"/>
<reference evidence="2" key="1">
    <citation type="submission" date="2021-01" db="EMBL/GenBank/DDBJ databases">
        <authorList>
            <person name="Corre E."/>
            <person name="Pelletier E."/>
            <person name="Niang G."/>
            <person name="Scheremetjew M."/>
            <person name="Finn R."/>
            <person name="Kale V."/>
            <person name="Holt S."/>
            <person name="Cochrane G."/>
            <person name="Meng A."/>
            <person name="Brown T."/>
            <person name="Cohen L."/>
        </authorList>
    </citation>
    <scope>NUCLEOTIDE SEQUENCE</scope>
    <source>
        <strain evidence="2">UTEX LB 985</strain>
    </source>
</reference>
<feature type="region of interest" description="Disordered" evidence="1">
    <location>
        <begin position="157"/>
        <end position="196"/>
    </location>
</feature>
<proteinExistence type="predicted"/>
<gene>
    <name evidence="2" type="ORF">CBRE1094_LOCUS22681</name>
</gene>
<evidence type="ECO:0000313" key="2">
    <source>
        <dbReference type="EMBL" id="CAD9471376.1"/>
    </source>
</evidence>
<organism evidence="2">
    <name type="scientific">Haptolina brevifila</name>
    <dbReference type="NCBI Taxonomy" id="156173"/>
    <lineage>
        <taxon>Eukaryota</taxon>
        <taxon>Haptista</taxon>
        <taxon>Haptophyta</taxon>
        <taxon>Prymnesiophyceae</taxon>
        <taxon>Prymnesiales</taxon>
        <taxon>Prymnesiaceae</taxon>
        <taxon>Haptolina</taxon>
    </lineage>
</organism>
<sequence>MVRLQPSQADVIVQLLREANSDLTTFCRLVRLQIGGALVFDSVMLLRGLPVEVPRPKRIELFEHAICCRANDCSYPGCAEIRTMFNSLHEHAWTCSVPDCRTCTQHQKVRDAMRRARARDPPARPIAASPVVPEVTPHDAASGLNLLAQAGHMARSALGDLPTSSPRNSPCTSPNASPKPQRHKRAKKAPSVLRAPGQPVLARAVLLPM</sequence>
<dbReference type="SUPFAM" id="SSF57933">
    <property type="entry name" value="TAZ domain"/>
    <property type="match status" value="1"/>
</dbReference>
<name>A0A7S2GU76_9EUKA</name>
<dbReference type="InterPro" id="IPR035898">
    <property type="entry name" value="TAZ_dom_sf"/>
</dbReference>
<evidence type="ECO:0000256" key="1">
    <source>
        <dbReference type="SAM" id="MobiDB-lite"/>
    </source>
</evidence>
<protein>
    <submittedName>
        <fullName evidence="2">Uncharacterized protein</fullName>
    </submittedName>
</protein>